<evidence type="ECO:0000313" key="3">
    <source>
        <dbReference type="Proteomes" id="UP000593906"/>
    </source>
</evidence>
<dbReference type="AlphaFoldDB" id="A0A7S7RER6"/>
<evidence type="ECO:0000313" key="2">
    <source>
        <dbReference type="EMBL" id="QOY40076.1"/>
    </source>
</evidence>
<dbReference type="Pfam" id="PF08698">
    <property type="entry name" value="Fcf2"/>
    <property type="match status" value="1"/>
</dbReference>
<dbReference type="Proteomes" id="UP000593906">
    <property type="component" value="Chromosome 8"/>
</dbReference>
<feature type="domain" description="Fcf2 pre-rRNA processing C-terminal" evidence="1">
    <location>
        <begin position="82"/>
        <end position="182"/>
    </location>
</feature>
<evidence type="ECO:0000259" key="1">
    <source>
        <dbReference type="Pfam" id="PF08698"/>
    </source>
</evidence>
<name>A0A7S7RER6_CRYPV</name>
<organism evidence="2 3">
    <name type="scientific">Cryptosporidium parvum</name>
    <dbReference type="NCBI Taxonomy" id="5807"/>
    <lineage>
        <taxon>Eukaryota</taxon>
        <taxon>Sar</taxon>
        <taxon>Alveolata</taxon>
        <taxon>Apicomplexa</taxon>
        <taxon>Conoidasida</taxon>
        <taxon>Coccidia</taxon>
        <taxon>Eucoccidiorida</taxon>
        <taxon>Eimeriorina</taxon>
        <taxon>Cryptosporidiidae</taxon>
        <taxon>Cryptosporidium</taxon>
    </lineage>
</organism>
<dbReference type="InterPro" id="IPR014810">
    <property type="entry name" value="Fcf2_C"/>
</dbReference>
<sequence length="208" mass="24221">MSRLDKDKEFSSITLPLGFNDIYLSSFGSNEFDTQRPSGIIEIGKHKLIFDKQSAVPRYKLESDLVCSFTNNLETGEFKSNKKPNLSSWHNFHDHEKTEQEKFELLALQLRNSTAPGRFYKSEHLTKKQIKFNFGVVIDGNKMKTGLSDDSSTYRSNKKISGISLLHELVNNSETQRWTNKKYSEIQKTKLKGGKKWYRKQVLKRNRY</sequence>
<protein>
    <recommendedName>
        <fullName evidence="1">Fcf2 pre-rRNA processing C-terminal domain-containing protein</fullName>
    </recommendedName>
</protein>
<proteinExistence type="predicted"/>
<gene>
    <name evidence="2" type="ORF">CPATCC_004153</name>
</gene>
<dbReference type="EMBL" id="CP044415">
    <property type="protein sequence ID" value="QOY40076.1"/>
    <property type="molecule type" value="Genomic_DNA"/>
</dbReference>
<dbReference type="VEuPathDB" id="CryptoDB:CPATCC_0003320"/>
<accession>A0A7S7RER6</accession>
<reference evidence="2 3" key="1">
    <citation type="submission" date="2019-09" db="EMBL/GenBank/DDBJ databases">
        <title>Consistent, comparative and evidence-based genome assembly and annotation for Cryptosporidium parvum, C. hominis and C. tyzzeri.</title>
        <authorList>
            <person name="Baptista R.P."/>
            <person name="Li Y."/>
            <person name="Sateriale A."/>
            <person name="Ansell B."/>
            <person name="Jex A."/>
            <person name="Sanders M."/>
            <person name="Brooks K."/>
            <person name="Tracey A."/>
            <person name="Berriman M."/>
            <person name="Striepen B."/>
            <person name="Cotton J.A."/>
            <person name="Kissinger J.C."/>
        </authorList>
    </citation>
    <scope>NUCLEOTIDE SEQUENCE [LARGE SCALE GENOMIC DNA]</scope>
    <source>
        <strain evidence="2 3">IOWA-ATCC</strain>
    </source>
</reference>